<feature type="compositionally biased region" description="Polar residues" evidence="1">
    <location>
        <begin position="173"/>
        <end position="184"/>
    </location>
</feature>
<evidence type="ECO:0000313" key="2">
    <source>
        <dbReference type="EMBL" id="GEQ96639.1"/>
    </source>
</evidence>
<dbReference type="AlphaFoldDB" id="A0A5A7MP70"/>
<sequence length="264" mass="30005">MTKTIRSYSDLSPRDLAQVVEDGVLKSLAPRFYGDDDLTKEYFSISEERHKYIKNKFESPNVHDYTKDIGIINILRGTNLTPYCENYWDLDRQIKLQALSRIRSKEWIAVGFMSPRHANDIPQPAPFDYWKDIQCFKNDILKLGTLKMEAVHILPARLLYIEGQSARKINVTPQGTTASIPETGETNKPKRGGPDSKMALIVAAYKTLVQQGTITPSDGNSLLAYHVRECILDNNPDIPREGRNGLSDETIRRTIQKLNSTNHN</sequence>
<comment type="caution">
    <text evidence="2">The sequence shown here is derived from an EMBL/GenBank/DDBJ whole genome shotgun (WGS) entry which is preliminary data.</text>
</comment>
<proteinExistence type="predicted"/>
<evidence type="ECO:0000256" key="1">
    <source>
        <dbReference type="SAM" id="MobiDB-lite"/>
    </source>
</evidence>
<gene>
    <name evidence="2" type="ORF">JCM17844_02760</name>
</gene>
<evidence type="ECO:0000313" key="3">
    <source>
        <dbReference type="Proteomes" id="UP000322084"/>
    </source>
</evidence>
<protein>
    <submittedName>
        <fullName evidence="2">Uncharacterized protein</fullName>
    </submittedName>
</protein>
<reference evidence="2 3" key="1">
    <citation type="submission" date="2019-09" db="EMBL/GenBank/DDBJ databases">
        <title>NBRP : Genome information of microbial organism related human and environment.</title>
        <authorList>
            <person name="Hattori M."/>
            <person name="Oshima K."/>
            <person name="Inaba H."/>
            <person name="Suda W."/>
            <person name="Sakamoto M."/>
            <person name="Iino T."/>
            <person name="Kitahara M."/>
            <person name="Oshida Y."/>
            <person name="Iida T."/>
            <person name="Kudo T."/>
            <person name="Itoh T."/>
            <person name="Ohkuma M."/>
        </authorList>
    </citation>
    <scope>NUCLEOTIDE SEQUENCE [LARGE SCALE GENOMIC DNA]</scope>
    <source>
        <strain evidence="2 3">Hi-2</strain>
    </source>
</reference>
<name>A0A5A7MP70_9PROT</name>
<organism evidence="2 3">
    <name type="scientific">Iodidimonas gelatinilytica</name>
    <dbReference type="NCBI Taxonomy" id="1236966"/>
    <lineage>
        <taxon>Bacteria</taxon>
        <taxon>Pseudomonadati</taxon>
        <taxon>Pseudomonadota</taxon>
        <taxon>Alphaproteobacteria</taxon>
        <taxon>Iodidimonadales</taxon>
        <taxon>Iodidimonadaceae</taxon>
        <taxon>Iodidimonas</taxon>
    </lineage>
</organism>
<dbReference type="EMBL" id="BKCL01000001">
    <property type="protein sequence ID" value="GEQ96639.1"/>
    <property type="molecule type" value="Genomic_DNA"/>
</dbReference>
<feature type="compositionally biased region" description="Basic and acidic residues" evidence="1">
    <location>
        <begin position="185"/>
        <end position="194"/>
    </location>
</feature>
<dbReference type="Proteomes" id="UP000322084">
    <property type="component" value="Unassembled WGS sequence"/>
</dbReference>
<accession>A0A5A7MP70</accession>
<dbReference type="RefSeq" id="WP_149999293.1">
    <property type="nucleotide sequence ID" value="NZ_BKCL01000001.1"/>
</dbReference>
<feature type="region of interest" description="Disordered" evidence="1">
    <location>
        <begin position="173"/>
        <end position="194"/>
    </location>
</feature>